<dbReference type="EMBL" id="DS268109">
    <property type="protein sequence ID" value="KMM64963.1"/>
    <property type="molecule type" value="Genomic_DNA"/>
</dbReference>
<accession>A0A0J6F480</accession>
<name>A0A0J6F480_COCPO</name>
<reference evidence="1 2" key="1">
    <citation type="submission" date="2007-06" db="EMBL/GenBank/DDBJ databases">
        <title>The Genome Sequence of Coccidioides posadasii RMSCC_3488.</title>
        <authorList>
            <consortium name="Coccidioides Genome Resources Consortium"/>
            <consortium name="The Broad Institute Genome Sequencing Platform"/>
            <person name="Henn M.R."/>
            <person name="Sykes S."/>
            <person name="Young S."/>
            <person name="Jaffe D."/>
            <person name="Berlin A."/>
            <person name="Alvarez P."/>
            <person name="Butler J."/>
            <person name="Gnerre S."/>
            <person name="Grabherr M."/>
            <person name="Mauceli E."/>
            <person name="Brockman W."/>
            <person name="Kodira C."/>
            <person name="Alvarado L."/>
            <person name="Zeng Q."/>
            <person name="Crawford M."/>
            <person name="Antoine C."/>
            <person name="Devon K."/>
            <person name="Galgiani J."/>
            <person name="Orsborn K."/>
            <person name="Lewis M.L."/>
            <person name="Nusbaum C."/>
            <person name="Galagan J."/>
            <person name="Birren B."/>
        </authorList>
    </citation>
    <scope>NUCLEOTIDE SEQUENCE [LARGE SCALE GENOMIC DNA]</scope>
    <source>
        <strain evidence="1 2">RMSCC 3488</strain>
    </source>
</reference>
<dbReference type="VEuPathDB" id="FungiDB:CPAG_01315"/>
<protein>
    <submittedName>
        <fullName evidence="1">Uncharacterized protein</fullName>
    </submittedName>
</protein>
<dbReference type="Proteomes" id="UP000054567">
    <property type="component" value="Unassembled WGS sequence"/>
</dbReference>
<evidence type="ECO:0000313" key="1">
    <source>
        <dbReference type="EMBL" id="KMM64963.1"/>
    </source>
</evidence>
<organism evidence="1 2">
    <name type="scientific">Coccidioides posadasii RMSCC 3488</name>
    <dbReference type="NCBI Taxonomy" id="454284"/>
    <lineage>
        <taxon>Eukaryota</taxon>
        <taxon>Fungi</taxon>
        <taxon>Dikarya</taxon>
        <taxon>Ascomycota</taxon>
        <taxon>Pezizomycotina</taxon>
        <taxon>Eurotiomycetes</taxon>
        <taxon>Eurotiomycetidae</taxon>
        <taxon>Onygenales</taxon>
        <taxon>Onygenaceae</taxon>
        <taxon>Coccidioides</taxon>
    </lineage>
</organism>
<reference evidence="2" key="2">
    <citation type="journal article" date="2009" name="Genome Res.">
        <title>Comparative genomic analyses of the human fungal pathogens Coccidioides and their relatives.</title>
        <authorList>
            <person name="Sharpton T.J."/>
            <person name="Stajich J.E."/>
            <person name="Rounsley S.D."/>
            <person name="Gardner M.J."/>
            <person name="Wortman J.R."/>
            <person name="Jordar V.S."/>
            <person name="Maiti R."/>
            <person name="Kodira C.D."/>
            <person name="Neafsey D.E."/>
            <person name="Zeng Q."/>
            <person name="Hung C.-Y."/>
            <person name="McMahan C."/>
            <person name="Muszewska A."/>
            <person name="Grynberg M."/>
            <person name="Mandel M.A."/>
            <person name="Kellner E.M."/>
            <person name="Barker B.M."/>
            <person name="Galgiani J.N."/>
            <person name="Orbach M.J."/>
            <person name="Kirkland T.N."/>
            <person name="Cole G.T."/>
            <person name="Henn M.R."/>
            <person name="Birren B.W."/>
            <person name="Taylor J.W."/>
        </authorList>
    </citation>
    <scope>NUCLEOTIDE SEQUENCE [LARGE SCALE GENOMIC DNA]</scope>
    <source>
        <strain evidence="2">RMSCC 3488</strain>
    </source>
</reference>
<dbReference type="AlphaFoldDB" id="A0A0J6F480"/>
<proteinExistence type="predicted"/>
<sequence>MAGELGRQTLRDGFLRPHGMQAKEPCQMLPLANSRGDVGIRMEEKIAENNSSRAVISALVRLWLVRVVLGPDHTCSDTDFFTARVLKFRGFSQGSSASIFSILVLADAADPRY</sequence>
<reference evidence="2" key="3">
    <citation type="journal article" date="2010" name="Genome Res.">
        <title>Population genomic sequencing of Coccidioides fungi reveals recent hybridization and transposon control.</title>
        <authorList>
            <person name="Neafsey D.E."/>
            <person name="Barker B.M."/>
            <person name="Sharpton T.J."/>
            <person name="Stajich J.E."/>
            <person name="Park D.J."/>
            <person name="Whiston E."/>
            <person name="Hung C.-Y."/>
            <person name="McMahan C."/>
            <person name="White J."/>
            <person name="Sykes S."/>
            <person name="Heiman D."/>
            <person name="Young S."/>
            <person name="Zeng Q."/>
            <person name="Abouelleil A."/>
            <person name="Aftuck L."/>
            <person name="Bessette D."/>
            <person name="Brown A."/>
            <person name="FitzGerald M."/>
            <person name="Lui A."/>
            <person name="Macdonald J.P."/>
            <person name="Priest M."/>
            <person name="Orbach M.J."/>
            <person name="Galgiani J.N."/>
            <person name="Kirkland T.N."/>
            <person name="Cole G.T."/>
            <person name="Birren B.W."/>
            <person name="Henn M.R."/>
            <person name="Taylor J.W."/>
            <person name="Rounsley S.D."/>
        </authorList>
    </citation>
    <scope>NUCLEOTIDE SEQUENCE [LARGE SCALE GENOMIC DNA]</scope>
    <source>
        <strain evidence="2">RMSCC 3488</strain>
    </source>
</reference>
<gene>
    <name evidence="1" type="ORF">CPAG_01315</name>
</gene>
<evidence type="ECO:0000313" key="2">
    <source>
        <dbReference type="Proteomes" id="UP000054567"/>
    </source>
</evidence>